<dbReference type="InterPro" id="IPR005467">
    <property type="entry name" value="His_kinase_dom"/>
</dbReference>
<dbReference type="PANTHER" id="PTHR45453:SF1">
    <property type="entry name" value="PHOSPHATE REGULON SENSOR PROTEIN PHOR"/>
    <property type="match status" value="1"/>
</dbReference>
<dbReference type="CDD" id="cd00130">
    <property type="entry name" value="PAS"/>
    <property type="match status" value="1"/>
</dbReference>
<dbReference type="InterPro" id="IPR035965">
    <property type="entry name" value="PAS-like_dom_sf"/>
</dbReference>
<evidence type="ECO:0000259" key="10">
    <source>
        <dbReference type="PROSITE" id="PS50112"/>
    </source>
</evidence>
<dbReference type="GO" id="GO:0005886">
    <property type="term" value="C:plasma membrane"/>
    <property type="evidence" value="ECO:0007669"/>
    <property type="project" value="TreeGrafter"/>
</dbReference>
<dbReference type="GO" id="GO:0006355">
    <property type="term" value="P:regulation of DNA-templated transcription"/>
    <property type="evidence" value="ECO:0007669"/>
    <property type="project" value="InterPro"/>
</dbReference>
<dbReference type="STRING" id="1802457.A3F15_01860"/>
<dbReference type="InterPro" id="IPR036097">
    <property type="entry name" value="HisK_dim/P_sf"/>
</dbReference>
<keyword evidence="5" id="KW-0418">Kinase</keyword>
<dbReference type="SUPFAM" id="SSF47384">
    <property type="entry name" value="Homodimeric domain of signal transducing histidine kinase"/>
    <property type="match status" value="1"/>
</dbReference>
<dbReference type="InterPro" id="IPR000700">
    <property type="entry name" value="PAS-assoc_C"/>
</dbReference>
<dbReference type="FunFam" id="3.30.565.10:FF:000006">
    <property type="entry name" value="Sensor histidine kinase WalK"/>
    <property type="match status" value="1"/>
</dbReference>
<evidence type="ECO:0000256" key="1">
    <source>
        <dbReference type="ARBA" id="ARBA00000085"/>
    </source>
</evidence>
<evidence type="ECO:0000259" key="11">
    <source>
        <dbReference type="PROSITE" id="PS50113"/>
    </source>
</evidence>
<dbReference type="SMART" id="SM00091">
    <property type="entry name" value="PAS"/>
    <property type="match status" value="2"/>
</dbReference>
<name>A0A1G2RBM1_9BACT</name>
<dbReference type="SUPFAM" id="SSF55785">
    <property type="entry name" value="PYP-like sensor domain (PAS domain)"/>
    <property type="match status" value="2"/>
</dbReference>
<dbReference type="InterPro" id="IPR000014">
    <property type="entry name" value="PAS"/>
</dbReference>
<feature type="domain" description="Histidine kinase" evidence="9">
    <location>
        <begin position="299"/>
        <end position="518"/>
    </location>
</feature>
<dbReference type="PROSITE" id="PS50109">
    <property type="entry name" value="HIS_KIN"/>
    <property type="match status" value="1"/>
</dbReference>
<comment type="catalytic activity">
    <reaction evidence="1">
        <text>ATP + protein L-histidine = ADP + protein N-phospho-L-histidine.</text>
        <dbReference type="EC" id="2.7.13.3"/>
    </reaction>
</comment>
<feature type="coiled-coil region" evidence="8">
    <location>
        <begin position="139"/>
        <end position="180"/>
    </location>
</feature>
<feature type="domain" description="PAC" evidence="11">
    <location>
        <begin position="92"/>
        <end position="144"/>
    </location>
</feature>
<evidence type="ECO:0000313" key="12">
    <source>
        <dbReference type="EMBL" id="OHA70246.1"/>
    </source>
</evidence>
<dbReference type="Pfam" id="PF00989">
    <property type="entry name" value="PAS"/>
    <property type="match status" value="1"/>
</dbReference>
<evidence type="ECO:0000256" key="3">
    <source>
        <dbReference type="ARBA" id="ARBA00022553"/>
    </source>
</evidence>
<dbReference type="CDD" id="cd00075">
    <property type="entry name" value="HATPase"/>
    <property type="match status" value="1"/>
</dbReference>
<keyword evidence="3" id="KW-0597">Phosphoprotein</keyword>
<keyword evidence="6" id="KW-0902">Two-component regulatory system</keyword>
<dbReference type="PROSITE" id="PS50113">
    <property type="entry name" value="PAC"/>
    <property type="match status" value="1"/>
</dbReference>
<dbReference type="InterPro" id="IPR013767">
    <property type="entry name" value="PAS_fold"/>
</dbReference>
<dbReference type="Pfam" id="PF00512">
    <property type="entry name" value="HisKA"/>
    <property type="match status" value="1"/>
</dbReference>
<dbReference type="SMART" id="SM00388">
    <property type="entry name" value="HisKA"/>
    <property type="match status" value="1"/>
</dbReference>
<evidence type="ECO:0000313" key="13">
    <source>
        <dbReference type="Proteomes" id="UP000177078"/>
    </source>
</evidence>
<comment type="caution">
    <text evidence="12">The sequence shown here is derived from an EMBL/GenBank/DDBJ whole genome shotgun (WGS) entry which is preliminary data.</text>
</comment>
<keyword evidence="4" id="KW-0808">Transferase</keyword>
<protein>
    <recommendedName>
        <fullName evidence="2">histidine kinase</fullName>
        <ecNumber evidence="2">2.7.13.3</ecNumber>
    </recommendedName>
</protein>
<dbReference type="AlphaFoldDB" id="A0A1G2RBM1"/>
<dbReference type="CDD" id="cd00082">
    <property type="entry name" value="HisKA"/>
    <property type="match status" value="1"/>
</dbReference>
<dbReference type="InterPro" id="IPR036890">
    <property type="entry name" value="HATPase_C_sf"/>
</dbReference>
<evidence type="ECO:0000256" key="6">
    <source>
        <dbReference type="ARBA" id="ARBA00023012"/>
    </source>
</evidence>
<dbReference type="GO" id="GO:0004721">
    <property type="term" value="F:phosphoprotein phosphatase activity"/>
    <property type="evidence" value="ECO:0007669"/>
    <property type="project" value="TreeGrafter"/>
</dbReference>
<dbReference type="InterPro" id="IPR004358">
    <property type="entry name" value="Sig_transdc_His_kin-like_C"/>
</dbReference>
<proteinExistence type="predicted"/>
<dbReference type="InterPro" id="IPR003661">
    <property type="entry name" value="HisK_dim/P_dom"/>
</dbReference>
<evidence type="ECO:0000256" key="8">
    <source>
        <dbReference type="SAM" id="Coils"/>
    </source>
</evidence>
<evidence type="ECO:0000256" key="2">
    <source>
        <dbReference type="ARBA" id="ARBA00012438"/>
    </source>
</evidence>
<dbReference type="Proteomes" id="UP000177078">
    <property type="component" value="Unassembled WGS sequence"/>
</dbReference>
<reference evidence="12 13" key="1">
    <citation type="journal article" date="2016" name="Nat. Commun.">
        <title>Thousands of microbial genomes shed light on interconnected biogeochemical processes in an aquifer system.</title>
        <authorList>
            <person name="Anantharaman K."/>
            <person name="Brown C.T."/>
            <person name="Hug L.A."/>
            <person name="Sharon I."/>
            <person name="Castelle C.J."/>
            <person name="Probst A.J."/>
            <person name="Thomas B.C."/>
            <person name="Singh A."/>
            <person name="Wilkins M.J."/>
            <person name="Karaoz U."/>
            <person name="Brodie E.L."/>
            <person name="Williams K.H."/>
            <person name="Hubbard S.S."/>
            <person name="Banfield J.F."/>
        </authorList>
    </citation>
    <scope>NUCLEOTIDE SEQUENCE [LARGE SCALE GENOMIC DNA]</scope>
</reference>
<dbReference type="InterPro" id="IPR050351">
    <property type="entry name" value="BphY/WalK/GraS-like"/>
</dbReference>
<keyword evidence="7" id="KW-0472">Membrane</keyword>
<evidence type="ECO:0000259" key="9">
    <source>
        <dbReference type="PROSITE" id="PS50109"/>
    </source>
</evidence>
<accession>A0A1G2RBM1</accession>
<dbReference type="EMBL" id="MHUC01000034">
    <property type="protein sequence ID" value="OHA70246.1"/>
    <property type="molecule type" value="Genomic_DNA"/>
</dbReference>
<dbReference type="Pfam" id="PF13426">
    <property type="entry name" value="PAS_9"/>
    <property type="match status" value="1"/>
</dbReference>
<evidence type="ECO:0000256" key="5">
    <source>
        <dbReference type="ARBA" id="ARBA00022777"/>
    </source>
</evidence>
<dbReference type="Gene3D" id="3.30.450.20">
    <property type="entry name" value="PAS domain"/>
    <property type="match status" value="2"/>
</dbReference>
<feature type="domain" description="PAS" evidence="10">
    <location>
        <begin position="177"/>
        <end position="221"/>
    </location>
</feature>
<dbReference type="GO" id="GO:0000155">
    <property type="term" value="F:phosphorelay sensor kinase activity"/>
    <property type="evidence" value="ECO:0007669"/>
    <property type="project" value="InterPro"/>
</dbReference>
<dbReference type="NCBIfam" id="TIGR00229">
    <property type="entry name" value="sensory_box"/>
    <property type="match status" value="2"/>
</dbReference>
<dbReference type="InterPro" id="IPR003594">
    <property type="entry name" value="HATPase_dom"/>
</dbReference>
<dbReference type="Pfam" id="PF02518">
    <property type="entry name" value="HATPase_c"/>
    <property type="match status" value="1"/>
</dbReference>
<dbReference type="PRINTS" id="PR00344">
    <property type="entry name" value="BCTRLSENSOR"/>
</dbReference>
<dbReference type="PROSITE" id="PS50112">
    <property type="entry name" value="PAS"/>
    <property type="match status" value="1"/>
</dbReference>
<sequence length="518" mass="58189">MDQEELLGAENQRLKEDLEALEGYINEFSEFLPLPICTVNPLNIVLGINQSFQNLTGYNAIEICGRDVTELFLEKQGIGSFVDEALRDSNRAVREMTLLAKNNVKIPVNVYGLSRKDDANNFIGYFLAISDISELKKSQEGLEERVSAKTKDLEESKRALVNILEDVDEARVRAEDERNKTLAVITNFTDGLLIFDKNGNLSLVNPQAETLMGIKSQDVVGSAFSRLKKIQAFGLLSEIIGKKSKGVARAEVKLKDALVLDVTRASIIREKENIGTLVVLHDITREKMIEKMKTEFVSLAAHQLRTPLSAIKWSLKMLLDEDLGKINEEQRGFMEKTYGSNERMISLINDLLNVTKIEEGRYLSNLALSDIDKIIRSVIDVYKDEVVKKGLSVEFNVPKAKLPPIKIDAEKIQLSFQNIFDNAVRYNRAKGKITVGLKRSKDEIEVSVQDTGMGVPKDQQKRVFSKFFRGENVMKKDTEGTGLGLFIAKNIIVSHGGRIWFESEEGKGSTFYFTLPLV</sequence>
<dbReference type="GO" id="GO:0016036">
    <property type="term" value="P:cellular response to phosphate starvation"/>
    <property type="evidence" value="ECO:0007669"/>
    <property type="project" value="TreeGrafter"/>
</dbReference>
<dbReference type="SMART" id="SM00387">
    <property type="entry name" value="HATPase_c"/>
    <property type="match status" value="1"/>
</dbReference>
<dbReference type="PANTHER" id="PTHR45453">
    <property type="entry name" value="PHOSPHATE REGULON SENSOR PROTEIN PHOR"/>
    <property type="match status" value="1"/>
</dbReference>
<dbReference type="Gene3D" id="3.30.565.10">
    <property type="entry name" value="Histidine kinase-like ATPase, C-terminal domain"/>
    <property type="match status" value="1"/>
</dbReference>
<evidence type="ECO:0000256" key="4">
    <source>
        <dbReference type="ARBA" id="ARBA00022679"/>
    </source>
</evidence>
<keyword evidence="8" id="KW-0175">Coiled coil</keyword>
<gene>
    <name evidence="12" type="ORF">A3F15_01860</name>
</gene>
<dbReference type="Gene3D" id="1.10.287.130">
    <property type="match status" value="1"/>
</dbReference>
<dbReference type="EC" id="2.7.13.3" evidence="2"/>
<evidence type="ECO:0000256" key="7">
    <source>
        <dbReference type="ARBA" id="ARBA00023136"/>
    </source>
</evidence>
<dbReference type="SUPFAM" id="SSF55874">
    <property type="entry name" value="ATPase domain of HSP90 chaperone/DNA topoisomerase II/histidine kinase"/>
    <property type="match status" value="1"/>
</dbReference>
<organism evidence="12 13">
    <name type="scientific">Candidatus Wildermuthbacteria bacterium RIFCSPHIGHO2_12_FULL_40_12</name>
    <dbReference type="NCBI Taxonomy" id="1802457"/>
    <lineage>
        <taxon>Bacteria</taxon>
        <taxon>Candidatus Wildermuthiibacteriota</taxon>
    </lineage>
</organism>